<protein>
    <submittedName>
        <fullName evidence="1">Uncharacterized protein</fullName>
    </submittedName>
</protein>
<organism evidence="1 2">
    <name type="scientific">Neorhizobium galegae bv. officinalis</name>
    <dbReference type="NCBI Taxonomy" id="323656"/>
    <lineage>
        <taxon>Bacteria</taxon>
        <taxon>Pseudomonadati</taxon>
        <taxon>Pseudomonadota</taxon>
        <taxon>Alphaproteobacteria</taxon>
        <taxon>Hyphomicrobiales</taxon>
        <taxon>Rhizobiaceae</taxon>
        <taxon>Rhizobium/Agrobacterium group</taxon>
        <taxon>Neorhizobium</taxon>
    </lineage>
</organism>
<dbReference type="EMBL" id="CCRK01000012">
    <property type="protein sequence ID" value="CDZ52277.1"/>
    <property type="molecule type" value="Genomic_DNA"/>
</dbReference>
<gene>
    <name evidence="1" type="ORF">NGAL_HAMBI1189_43960</name>
</gene>
<reference evidence="1 2" key="1">
    <citation type="submission" date="2014-08" db="EMBL/GenBank/DDBJ databases">
        <authorList>
            <person name="Chen Y.-H."/>
        </authorList>
    </citation>
    <scope>NUCLEOTIDE SEQUENCE [LARGE SCALE GENOMIC DNA]</scope>
</reference>
<dbReference type="Proteomes" id="UP000039660">
    <property type="component" value="Unassembled WGS sequence"/>
</dbReference>
<accession>A0A0T7GYR3</accession>
<evidence type="ECO:0000313" key="2">
    <source>
        <dbReference type="Proteomes" id="UP000039660"/>
    </source>
</evidence>
<proteinExistence type="predicted"/>
<name>A0A0T7GYR3_NEOGA</name>
<evidence type="ECO:0000313" key="1">
    <source>
        <dbReference type="EMBL" id="CDZ52277.1"/>
    </source>
</evidence>
<dbReference type="AlphaFoldDB" id="A0A0T7GYR3"/>
<sequence>MFCPEGWITVASLEMRMPHEISDAISAGITKFYRDCEPISDDKGLRFFLKISPQDFMEKAILKSVRDNSYICSPGGTVLKFDIRLMENFTDAWELSVSDLEDTEKLFEWSVMTPQIFKYMYKLFDYPHGEFERDYHSTTTNAEQKAPIDFAEDLLLLYTHQLVPLYYERVGYTINLSAYDYLKPLEYIELEEFEHLAKMLRPFEGWSLCVPEAFFRDSWAEELRKQVRAEPNERSVTGRPAKLKLDTLEAYRRLYPNGSNGESWPRVLRKVNQATGHNVSLDTLRRAVKAIGLSTAKQIENGGKTDRKSTA</sequence>